<protein>
    <submittedName>
        <fullName evidence="1">Uncharacterized protein</fullName>
    </submittedName>
</protein>
<gene>
    <name evidence="1" type="ORF">MENTE1834_LOCUS21372</name>
</gene>
<proteinExistence type="predicted"/>
<evidence type="ECO:0000313" key="1">
    <source>
        <dbReference type="EMBL" id="CAK5074612.1"/>
    </source>
</evidence>
<evidence type="ECO:0000313" key="2">
    <source>
        <dbReference type="Proteomes" id="UP001497535"/>
    </source>
</evidence>
<accession>A0ACB0Z6J2</accession>
<dbReference type="Proteomes" id="UP001497535">
    <property type="component" value="Unassembled WGS sequence"/>
</dbReference>
<keyword evidence="2" id="KW-1185">Reference proteome</keyword>
<name>A0ACB0Z6J2_MELEN</name>
<dbReference type="EMBL" id="CAVMJV010000026">
    <property type="protein sequence ID" value="CAK5074612.1"/>
    <property type="molecule type" value="Genomic_DNA"/>
</dbReference>
<organism evidence="1 2">
    <name type="scientific">Meloidogyne enterolobii</name>
    <name type="common">Root-knot nematode worm</name>
    <name type="synonym">Meloidogyne mayaguensis</name>
    <dbReference type="NCBI Taxonomy" id="390850"/>
    <lineage>
        <taxon>Eukaryota</taxon>
        <taxon>Metazoa</taxon>
        <taxon>Ecdysozoa</taxon>
        <taxon>Nematoda</taxon>
        <taxon>Chromadorea</taxon>
        <taxon>Rhabditida</taxon>
        <taxon>Tylenchina</taxon>
        <taxon>Tylenchomorpha</taxon>
        <taxon>Tylenchoidea</taxon>
        <taxon>Meloidogynidae</taxon>
        <taxon>Meloidogyninae</taxon>
        <taxon>Meloidogyne</taxon>
    </lineage>
</organism>
<reference evidence="1" key="1">
    <citation type="submission" date="2023-11" db="EMBL/GenBank/DDBJ databases">
        <authorList>
            <person name="Poullet M."/>
        </authorList>
    </citation>
    <scope>NUCLEOTIDE SEQUENCE</scope>
    <source>
        <strain evidence="1">E1834</strain>
    </source>
</reference>
<sequence>MQKKYEKISAIAYCSKTLNKTESNYPATHGELAAIVHSLNIFRPIIYGSELLIMTDHKPLIFLFEKAQVNAKLNRWLMEIQEINPKICYIEGKNNSLADALSRVKIDSAIDWNKIKEKYFREEIPYILNGEEITLNRNTIEIETLKDKNLKIILKNIKENWLNYEETGDEELKPFYKIKDELYCEGNIIMKNLAQIVIPESLKKPILNLLHKAHFGIEKTKCRGRKLLWWPNFGKDIENYIKACEICQRNSNKPPKSNPKNKWPIASFPMERIHADLAGPIWNTNFLIVVDAYTRYIWAFQINNITSKVIISTFNDIFCLFGNPKTLITDNGTQFCSTETENFLIEQGVEHLTSPIYHPSSNGCAEKAVQTFKKGLKKLLEEKYEIKEAIKIFLKEYRSTPIPKIGDSPAHRMFKREMNTQIDKLRRRQGKIGHTVRKQTIVSPRKAPTFSNGDLVWAWVNKEWLPGTIIQLIGDRMFAVKINEEEKMIHLDHIKSRRSSSRPITQKLHQE</sequence>
<comment type="caution">
    <text evidence="1">The sequence shown here is derived from an EMBL/GenBank/DDBJ whole genome shotgun (WGS) entry which is preliminary data.</text>
</comment>